<keyword evidence="1" id="KW-0472">Membrane</keyword>
<proteinExistence type="predicted"/>
<dbReference type="RefSeq" id="WP_216567790.1">
    <property type="nucleotide sequence ID" value="NZ_JAHMHK010000001.1"/>
</dbReference>
<keyword evidence="1" id="KW-0812">Transmembrane</keyword>
<keyword evidence="1" id="KW-1133">Transmembrane helix</keyword>
<reference evidence="2" key="1">
    <citation type="submission" date="2021-06" db="EMBL/GenBank/DDBJ databases">
        <title>Novel Mycoplasma species detected in California sea lions (Zalophus californianus) from the USA.</title>
        <authorList>
            <person name="Volokhov D.V."/>
            <person name="Furtak V.A."/>
            <person name="Zagorodnyaya T.A."/>
        </authorList>
    </citation>
    <scope>NUCLEOTIDE SEQUENCE [LARGE SCALE GENOMIC DNA]</scope>
    <source>
        <strain evidence="2">CSL 4779</strain>
    </source>
</reference>
<dbReference type="Proteomes" id="UP000812267">
    <property type="component" value="Unassembled WGS sequence"/>
</dbReference>
<sequence>MGKKKETFFERLTRKNAQQEENANPKTRKTRNWKFWVISSVLVASVVAGITIPLAANSLIKNYNDAISDDTEILSFDVEGQKDKSIKFNMSSLKGENSLENAQNPKTVLEQAFKQAIFYLYNEEVKASKEYQRLWNSSRSEDDKERNDIALKDIDSLKQKHENLLLDYKAQFVKSFGYSKWEAAFNDFLIKNYNGAKTIQEAVDLKVYSEIQHDALRRFRLNSQFNIKDIDRVASNDIYKIDDSGKLTNEILFKKGERVFPFFKKDVNYFEIKDIKEKMTFMTDSYVVAVNNDPNNYNNEYKNADKFITHFLRNNNPFLVSQFTFPGVAPDKKESDKETKWTIDKKTFKKMMFYWPAAEQKPFDGAISFEKINLGFKSYDEYVKMTESDKTNELNKKIVEFSTVLSHLSSDDEEIKKNWGSSGLTSITELFKKGGDDTLKAFSTLDNLLYNNEQIPEVDLFGTFTTIRNNIIKEFNITNPISDIKSASDRQAAQNLIGQFNEEIKKVFDEASDVKKIGLTTDKFNDLVVKPITELFEKDGKISTVYKLKGDNNTRVILSSKGITLLKMKNIDEFKTQDLNSQELVIKDMIKKDFYLSNKYKNSINGKKYNALSLINNSMTSPDIVLGQMLKNPDFINYLKQQNNIYAIDENGNLLENVKYSDKDINEIKELNENIAISFKARESLELTKAVDKWMKERATANYDDLFELKNDKVYFKKNNSNYGKDANSMVYDELLKLRKVK</sequence>
<evidence type="ECO:0000256" key="1">
    <source>
        <dbReference type="SAM" id="Phobius"/>
    </source>
</evidence>
<keyword evidence="3" id="KW-1185">Reference proteome</keyword>
<dbReference type="NCBIfam" id="NF045833">
    <property type="entry name" value="P80_membrane"/>
    <property type="match status" value="1"/>
</dbReference>
<evidence type="ECO:0008006" key="4">
    <source>
        <dbReference type="Google" id="ProtNLM"/>
    </source>
</evidence>
<protein>
    <recommendedName>
        <fullName evidence="4">Membrane protein P80</fullName>
    </recommendedName>
</protein>
<accession>A0ABS6DRA5</accession>
<feature type="transmembrane region" description="Helical" evidence="1">
    <location>
        <begin position="35"/>
        <end position="56"/>
    </location>
</feature>
<evidence type="ECO:0000313" key="2">
    <source>
        <dbReference type="EMBL" id="MBU4693538.1"/>
    </source>
</evidence>
<organism evidence="2 3">
    <name type="scientific">Mycoplasma zalophidermidis</name>
    <dbReference type="NCBI Taxonomy" id="398174"/>
    <lineage>
        <taxon>Bacteria</taxon>
        <taxon>Bacillati</taxon>
        <taxon>Mycoplasmatota</taxon>
        <taxon>Mollicutes</taxon>
        <taxon>Mycoplasmataceae</taxon>
        <taxon>Mycoplasma</taxon>
    </lineage>
</organism>
<dbReference type="EMBL" id="JAHMHK010000001">
    <property type="protein sequence ID" value="MBU4693538.1"/>
    <property type="molecule type" value="Genomic_DNA"/>
</dbReference>
<gene>
    <name evidence="2" type="ORF">KQ878_01390</name>
</gene>
<comment type="caution">
    <text evidence="2">The sequence shown here is derived from an EMBL/GenBank/DDBJ whole genome shotgun (WGS) entry which is preliminary data.</text>
</comment>
<name>A0ABS6DRA5_9MOLU</name>
<evidence type="ECO:0000313" key="3">
    <source>
        <dbReference type="Proteomes" id="UP000812267"/>
    </source>
</evidence>